<evidence type="ECO:0000313" key="1">
    <source>
        <dbReference type="EMBL" id="ETJ18869.1"/>
    </source>
</evidence>
<name>W1WR08_ECOLX</name>
<keyword evidence="1" id="KW-0413">Isomerase</keyword>
<accession>W1WR08</accession>
<feature type="non-terminal residue" evidence="1">
    <location>
        <position position="1"/>
    </location>
</feature>
<dbReference type="EMBL" id="AZLZ01001965">
    <property type="protein sequence ID" value="ETJ18869.1"/>
    <property type="molecule type" value="Genomic_DNA"/>
</dbReference>
<comment type="caution">
    <text evidence="1">The sequence shown here is derived from an EMBL/GenBank/DDBJ whole genome shotgun (WGS) entry which is preliminary data.</text>
</comment>
<dbReference type="Proteomes" id="UP000018853">
    <property type="component" value="Unassembled WGS sequence"/>
</dbReference>
<evidence type="ECO:0000313" key="2">
    <source>
        <dbReference type="Proteomes" id="UP000018853"/>
    </source>
</evidence>
<protein>
    <submittedName>
        <fullName evidence="1">Ribose 5-phosphate isomerase B</fullName>
    </submittedName>
</protein>
<dbReference type="GO" id="GO:0016853">
    <property type="term" value="F:isomerase activity"/>
    <property type="evidence" value="ECO:0007669"/>
    <property type="project" value="UniProtKB-KW"/>
</dbReference>
<proteinExistence type="predicted"/>
<dbReference type="AlphaFoldDB" id="W1WR08"/>
<gene>
    <name evidence="1" type="ORF">Q609_ECAC01965G0003</name>
</gene>
<sequence length="32" mass="3585">CFLLKNVPEQWAVMSLAPQDSALLCQPFIHGQ</sequence>
<reference evidence="1 2" key="1">
    <citation type="submission" date="2013-12" db="EMBL/GenBank/DDBJ databases">
        <title>A Varibaculum cambriense genome reconstructed from a premature infant gut community with otherwise low bacterial novelty that shifts toward anaerobic metabolism during the third week of life.</title>
        <authorList>
            <person name="Brown C.T."/>
            <person name="Sharon I."/>
            <person name="Thomas B.C."/>
            <person name="Castelle C.J."/>
            <person name="Morowitz M.J."/>
            <person name="Banfield J.F."/>
        </authorList>
    </citation>
    <scope>NUCLEOTIDE SEQUENCE [LARGE SCALE GENOMIC DNA]</scope>
    <source>
        <strain evidence="2">DORA_A_5_14_21</strain>
    </source>
</reference>
<organism evidence="1 2">
    <name type="scientific">Escherichia coli DORA_A_5_14_21</name>
    <dbReference type="NCBI Taxonomy" id="1403943"/>
    <lineage>
        <taxon>Bacteria</taxon>
        <taxon>Pseudomonadati</taxon>
        <taxon>Pseudomonadota</taxon>
        <taxon>Gammaproteobacteria</taxon>
        <taxon>Enterobacterales</taxon>
        <taxon>Enterobacteriaceae</taxon>
        <taxon>Escherichia</taxon>
    </lineage>
</organism>